<evidence type="ECO:0000256" key="3">
    <source>
        <dbReference type="ARBA" id="ARBA00010992"/>
    </source>
</evidence>
<dbReference type="PANTHER" id="PTHR48023">
    <property type="entry name" value="D-XYLOSE-PROTON SYMPORTER-LIKE 2"/>
    <property type="match status" value="1"/>
</dbReference>
<dbReference type="PANTHER" id="PTHR48023:SF4">
    <property type="entry name" value="D-XYLOSE-PROTON SYMPORTER-LIKE 2"/>
    <property type="match status" value="1"/>
</dbReference>
<protein>
    <submittedName>
        <fullName evidence="13">Vacuolar glucose transporter 1</fullName>
    </submittedName>
</protein>
<feature type="transmembrane region" description="Helical" evidence="11">
    <location>
        <begin position="513"/>
        <end position="532"/>
    </location>
</feature>
<keyword evidence="5" id="KW-1003">Cell membrane</keyword>
<feature type="domain" description="Major facilitator superfamily (MFS) profile" evidence="12">
    <location>
        <begin position="637"/>
        <end position="1084"/>
    </location>
</feature>
<feature type="transmembrane region" description="Helical" evidence="11">
    <location>
        <begin position="44"/>
        <end position="64"/>
    </location>
</feature>
<dbReference type="PROSITE" id="PS50850">
    <property type="entry name" value="MFS"/>
    <property type="match status" value="1"/>
</dbReference>
<comment type="similarity">
    <text evidence="2">Belongs to the NRAMP (TC 2.A.55) family.</text>
</comment>
<feature type="transmembrane region" description="Helical" evidence="11">
    <location>
        <begin position="727"/>
        <end position="748"/>
    </location>
</feature>
<feature type="transmembrane region" description="Helical" evidence="11">
    <location>
        <begin position="184"/>
        <end position="204"/>
    </location>
</feature>
<feature type="compositionally biased region" description="Low complexity" evidence="10">
    <location>
        <begin position="585"/>
        <end position="595"/>
    </location>
</feature>
<feature type="transmembrane region" description="Helical" evidence="11">
    <location>
        <begin position="1062"/>
        <end position="1080"/>
    </location>
</feature>
<evidence type="ECO:0000256" key="7">
    <source>
        <dbReference type="ARBA" id="ARBA00022692"/>
    </source>
</evidence>
<feature type="transmembrane region" description="Helical" evidence="11">
    <location>
        <begin position="1030"/>
        <end position="1050"/>
    </location>
</feature>
<evidence type="ECO:0000256" key="2">
    <source>
        <dbReference type="ARBA" id="ARBA00009965"/>
    </source>
</evidence>
<feature type="transmembrane region" description="Helical" evidence="11">
    <location>
        <begin position="959"/>
        <end position="980"/>
    </location>
</feature>
<feature type="transmembrane region" description="Helical" evidence="11">
    <location>
        <begin position="125"/>
        <end position="142"/>
    </location>
</feature>
<comment type="similarity">
    <text evidence="3">Belongs to the major facilitator superfamily. Sugar transporter (TC 2.A.1.1) family.</text>
</comment>
<dbReference type="Proteomes" id="UP001190700">
    <property type="component" value="Unassembled WGS sequence"/>
</dbReference>
<feature type="transmembrane region" description="Helical" evidence="11">
    <location>
        <begin position="992"/>
        <end position="1018"/>
    </location>
</feature>
<keyword evidence="6 13" id="KW-0762">Sugar transport</keyword>
<feature type="transmembrane region" description="Helical" evidence="11">
    <location>
        <begin position="791"/>
        <end position="811"/>
    </location>
</feature>
<dbReference type="InterPro" id="IPR005828">
    <property type="entry name" value="MFS_sugar_transport-like"/>
</dbReference>
<evidence type="ECO:0000256" key="5">
    <source>
        <dbReference type="ARBA" id="ARBA00022475"/>
    </source>
</evidence>
<evidence type="ECO:0000313" key="14">
    <source>
        <dbReference type="Proteomes" id="UP001190700"/>
    </source>
</evidence>
<dbReference type="InterPro" id="IPR050820">
    <property type="entry name" value="MFS_Sugar_Transporter"/>
</dbReference>
<dbReference type="InterPro" id="IPR003663">
    <property type="entry name" value="Sugar/inositol_transpt"/>
</dbReference>
<dbReference type="NCBIfam" id="TIGR00879">
    <property type="entry name" value="SP"/>
    <property type="match status" value="1"/>
</dbReference>
<evidence type="ECO:0000256" key="8">
    <source>
        <dbReference type="ARBA" id="ARBA00022989"/>
    </source>
</evidence>
<feature type="transmembrane region" description="Helical" evidence="11">
    <location>
        <begin position="760"/>
        <end position="779"/>
    </location>
</feature>
<dbReference type="GO" id="GO:0046873">
    <property type="term" value="F:metal ion transmembrane transporter activity"/>
    <property type="evidence" value="ECO:0007669"/>
    <property type="project" value="InterPro"/>
</dbReference>
<dbReference type="Pfam" id="PF01566">
    <property type="entry name" value="Nramp"/>
    <property type="match status" value="1"/>
</dbReference>
<keyword evidence="7 11" id="KW-0812">Transmembrane</keyword>
<dbReference type="SUPFAM" id="SSF103473">
    <property type="entry name" value="MFS general substrate transporter"/>
    <property type="match status" value="1"/>
</dbReference>
<evidence type="ECO:0000256" key="9">
    <source>
        <dbReference type="ARBA" id="ARBA00023136"/>
    </source>
</evidence>
<dbReference type="PROSITE" id="PS00216">
    <property type="entry name" value="SUGAR_TRANSPORT_1"/>
    <property type="match status" value="2"/>
</dbReference>
<keyword evidence="8 11" id="KW-1133">Transmembrane helix</keyword>
<dbReference type="GO" id="GO:1904659">
    <property type="term" value="P:D-glucose transmembrane transport"/>
    <property type="evidence" value="ECO:0007669"/>
    <property type="project" value="TreeGrafter"/>
</dbReference>
<dbReference type="InterPro" id="IPR020846">
    <property type="entry name" value="MFS_dom"/>
</dbReference>
<sequence>MRPSRKAFEERGDYAEIAADFEFHASAAGTASPSPWEPARRKALSAQLVSGVVGIASIVSAGCLDPGSIQADLQTAIHFGPATWPYVWSFLVAIAVHMLTIHTAVAAKMDLASMIRQRYGRRPRLMAALCGIAMLMVVVSSVQEMVGTAMALHLLLGVPTWSGILMCFLNSFTLLLLEHWGIRALSHLMMIFLAILLMAAIELLRLSLQSAATDTAFSTAHILTDMVVPFSHGPHWLDLVANFGSMLMTHNIFLQSALAAQLACCQHTPNARDFPQLSALSPSTPRRRSSRGQWVARLTVWDMVAMLLTAVVVNVLLVLALSAAFPTSSTLCPLGLEDVTFRCEDLGMMEVGRALRWRVGAAAETWWTVLLLVSGTASSITAVMAGQGILEGFLSLDVPMWKSAALTRFAALVPAVAVATLATSTGPSTGIPLDELISDINLLQVVSLPFVLVPLVLLATTPGGLEHDGDFLLSPPLKVAAYVGVVISVLLALLTGIASLVNRLMSIGAGPAASYGTSALVGGAYVVIIGHFCRCLMQPPDGDSCRVPGGFDAPYIPLAEDSDREGEHKPPPQLIVRTACNLVASTSSPRDSPGTSGSGDGSLHSLVLSPGPRDPEIVEEVPGTPHVPEPFAFGCALKLFAATAGLLMGYNIGVISGALSQIGEYFSLSTFQKELCVSIIVMGALVGSPIGGWSMDILGRRFTVLFAASVYWQGCLIQGFASSFTMLLIGGFAVGIGVGVGVLAVPMYVGELAPSDRRGALVAINELAISIGILFAFVIDATFSGMPEGWRYMLGLATVPSFLQFCIAAVFPESPWWLLSRSNPAGAVAVLLDIRVRALWLASGDARGLPEAAWTPLLLQELGLMQATLRSQTTHHAGNSLRDLLQPELRRPLIVATGLCFFQQMTGQPTLLSYAASIFQLAGFSTSSAGIASMSLGLAKLAGTLITVCNVDKFGRRPFLIVGQAGMLVGLLILLVVFLLLDYSTVHSPLVAALACVGLVIFTGCYSFGYGPITWVVVSEIFPMHIRGRAGSICNTINWACNIVMSLTFLSTVDTLGRSATFLGYTLLGVVALLFIFQVVPETKPKAVAEGHTALVCNFD</sequence>
<comment type="subcellular location">
    <subcellularLocation>
        <location evidence="1">Cell membrane</location>
        <topology evidence="1">Multi-pass membrane protein</topology>
    </subcellularLocation>
</comment>
<gene>
    <name evidence="13" type="ORF">CYMTET_24478</name>
</gene>
<evidence type="ECO:0000256" key="11">
    <source>
        <dbReference type="SAM" id="Phobius"/>
    </source>
</evidence>
<evidence type="ECO:0000256" key="4">
    <source>
        <dbReference type="ARBA" id="ARBA00022448"/>
    </source>
</evidence>
<evidence type="ECO:0000256" key="10">
    <source>
        <dbReference type="SAM" id="MobiDB-lite"/>
    </source>
</evidence>
<dbReference type="InterPro" id="IPR005829">
    <property type="entry name" value="Sugar_transporter_CS"/>
</dbReference>
<feature type="transmembrane region" description="Helical" evidence="11">
    <location>
        <begin position="84"/>
        <end position="105"/>
    </location>
</feature>
<feature type="transmembrane region" description="Helical" evidence="11">
    <location>
        <begin position="436"/>
        <end position="459"/>
    </location>
</feature>
<keyword evidence="4" id="KW-0813">Transport</keyword>
<feature type="region of interest" description="Disordered" evidence="10">
    <location>
        <begin position="585"/>
        <end position="606"/>
    </location>
</feature>
<feature type="transmembrane region" description="Helical" evidence="11">
    <location>
        <begin position="631"/>
        <end position="654"/>
    </location>
</feature>
<dbReference type="InterPro" id="IPR001046">
    <property type="entry name" value="NRAMP_fam"/>
</dbReference>
<evidence type="ECO:0000256" key="6">
    <source>
        <dbReference type="ARBA" id="ARBA00022597"/>
    </source>
</evidence>
<keyword evidence="9 11" id="KW-0472">Membrane</keyword>
<dbReference type="PRINTS" id="PR00447">
    <property type="entry name" value="NATRESASSCMP"/>
</dbReference>
<organism evidence="13 14">
    <name type="scientific">Cymbomonas tetramitiformis</name>
    <dbReference type="NCBI Taxonomy" id="36881"/>
    <lineage>
        <taxon>Eukaryota</taxon>
        <taxon>Viridiplantae</taxon>
        <taxon>Chlorophyta</taxon>
        <taxon>Pyramimonadophyceae</taxon>
        <taxon>Pyramimonadales</taxon>
        <taxon>Pyramimonadaceae</taxon>
        <taxon>Cymbomonas</taxon>
    </lineage>
</organism>
<feature type="transmembrane region" description="Helical" evidence="11">
    <location>
        <begin position="303"/>
        <end position="325"/>
    </location>
</feature>
<accession>A0AAE0FX62</accession>
<name>A0AAE0FX62_9CHLO</name>
<proteinExistence type="inferred from homology"/>
<dbReference type="Gene3D" id="1.20.1250.20">
    <property type="entry name" value="MFS general substrate transporter like domains"/>
    <property type="match status" value="1"/>
</dbReference>
<dbReference type="GO" id="GO:0005886">
    <property type="term" value="C:plasma membrane"/>
    <property type="evidence" value="ECO:0007669"/>
    <property type="project" value="UniProtKB-SubCell"/>
</dbReference>
<feature type="transmembrane region" description="Helical" evidence="11">
    <location>
        <begin position="701"/>
        <end position="720"/>
    </location>
</feature>
<feature type="transmembrane region" description="Helical" evidence="11">
    <location>
        <begin position="675"/>
        <end position="695"/>
    </location>
</feature>
<evidence type="ECO:0000256" key="1">
    <source>
        <dbReference type="ARBA" id="ARBA00004651"/>
    </source>
</evidence>
<dbReference type="AlphaFoldDB" id="A0AAE0FX62"/>
<comment type="caution">
    <text evidence="13">The sequence shown here is derived from an EMBL/GenBank/DDBJ whole genome shotgun (WGS) entry which is preliminary data.</text>
</comment>
<dbReference type="Pfam" id="PF00083">
    <property type="entry name" value="Sugar_tr"/>
    <property type="match status" value="1"/>
</dbReference>
<dbReference type="EMBL" id="LGRX02012734">
    <property type="protein sequence ID" value="KAK3266931.1"/>
    <property type="molecule type" value="Genomic_DNA"/>
</dbReference>
<dbReference type="InterPro" id="IPR036259">
    <property type="entry name" value="MFS_trans_sf"/>
</dbReference>
<feature type="transmembrane region" description="Helical" evidence="11">
    <location>
        <begin position="911"/>
        <end position="938"/>
    </location>
</feature>
<feature type="transmembrane region" description="Helical" evidence="11">
    <location>
        <begin position="366"/>
        <end position="385"/>
    </location>
</feature>
<keyword evidence="14" id="KW-1185">Reference proteome</keyword>
<feature type="transmembrane region" description="Helical" evidence="11">
    <location>
        <begin position="154"/>
        <end position="177"/>
    </location>
</feature>
<evidence type="ECO:0000313" key="13">
    <source>
        <dbReference type="EMBL" id="KAK3266931.1"/>
    </source>
</evidence>
<evidence type="ECO:0000259" key="12">
    <source>
        <dbReference type="PROSITE" id="PS50850"/>
    </source>
</evidence>
<dbReference type="FunFam" id="1.20.1250.20:FF:000218">
    <property type="entry name" value="facilitated trehalose transporter Tret1"/>
    <property type="match status" value="1"/>
</dbReference>
<feature type="transmembrane region" description="Helical" evidence="11">
    <location>
        <begin position="479"/>
        <end position="501"/>
    </location>
</feature>
<feature type="transmembrane region" description="Helical" evidence="11">
    <location>
        <begin position="405"/>
        <end position="424"/>
    </location>
</feature>
<reference evidence="13 14" key="1">
    <citation type="journal article" date="2015" name="Genome Biol. Evol.">
        <title>Comparative Genomics of a Bacterivorous Green Alga Reveals Evolutionary Causalities and Consequences of Phago-Mixotrophic Mode of Nutrition.</title>
        <authorList>
            <person name="Burns J.A."/>
            <person name="Paasch A."/>
            <person name="Narechania A."/>
            <person name="Kim E."/>
        </authorList>
    </citation>
    <scope>NUCLEOTIDE SEQUENCE [LARGE SCALE GENOMIC DNA]</scope>
    <source>
        <strain evidence="13 14">PLY_AMNH</strain>
    </source>
</reference>